<dbReference type="AlphaFoldDB" id="A0A5N5TH91"/>
<dbReference type="EMBL" id="SEYY01001093">
    <property type="protein sequence ID" value="KAB7505841.1"/>
    <property type="molecule type" value="Genomic_DNA"/>
</dbReference>
<dbReference type="OrthoDB" id="8878063at2759"/>
<feature type="non-terminal residue" evidence="1">
    <location>
        <position position="1"/>
    </location>
</feature>
<reference evidence="1 2" key="1">
    <citation type="journal article" date="2019" name="PLoS Biol.">
        <title>Sex chromosomes control vertical transmission of feminizing Wolbachia symbionts in an isopod.</title>
        <authorList>
            <person name="Becking T."/>
            <person name="Chebbi M.A."/>
            <person name="Giraud I."/>
            <person name="Moumen B."/>
            <person name="Laverre T."/>
            <person name="Caubet Y."/>
            <person name="Peccoud J."/>
            <person name="Gilbert C."/>
            <person name="Cordaux R."/>
        </authorList>
    </citation>
    <scope>NUCLEOTIDE SEQUENCE [LARGE SCALE GENOMIC DNA]</scope>
    <source>
        <strain evidence="1">ANa2</strain>
        <tissue evidence="1">Whole body excluding digestive tract and cuticle</tissue>
    </source>
</reference>
<comment type="caution">
    <text evidence="1">The sequence shown here is derived from an EMBL/GenBank/DDBJ whole genome shotgun (WGS) entry which is preliminary data.</text>
</comment>
<accession>A0A5N5TH91</accession>
<protein>
    <submittedName>
        <fullName evidence="1">Uncharacterized protein</fullName>
    </submittedName>
</protein>
<evidence type="ECO:0000313" key="2">
    <source>
        <dbReference type="Proteomes" id="UP000326759"/>
    </source>
</evidence>
<keyword evidence="2" id="KW-1185">Reference proteome</keyword>
<organism evidence="1 2">
    <name type="scientific">Armadillidium nasatum</name>
    <dbReference type="NCBI Taxonomy" id="96803"/>
    <lineage>
        <taxon>Eukaryota</taxon>
        <taxon>Metazoa</taxon>
        <taxon>Ecdysozoa</taxon>
        <taxon>Arthropoda</taxon>
        <taxon>Crustacea</taxon>
        <taxon>Multicrustacea</taxon>
        <taxon>Malacostraca</taxon>
        <taxon>Eumalacostraca</taxon>
        <taxon>Peracarida</taxon>
        <taxon>Isopoda</taxon>
        <taxon>Oniscidea</taxon>
        <taxon>Crinocheta</taxon>
        <taxon>Armadillidiidae</taxon>
        <taxon>Armadillidium</taxon>
    </lineage>
</organism>
<gene>
    <name evidence="1" type="ORF">Anas_00050</name>
</gene>
<sequence length="268" mass="30113">KGSIEFEIIHIVISLVLGMTLKKAFVCLQILVSLTLLKETKADFSLRDELKSLFPNLKEIGPRLHNLTTTLKMNMSLMQALNKVKNKEEFRKLFGLLSVRSGLTPALYASSKGSEIIDATNAGCLPVKTPVDITVNDDDPSALYYPTRDNKLPDETVSEELVVSEEKHLECSCKCNVKAKDCNTEIQKYNENECSCECIDTQAEAECLTKEKTHFWDSAKCSCRCKDVLECSSGFQFDHADCKCFNSVLRSDLRILDFNEINGVNYNL</sequence>
<evidence type="ECO:0000313" key="1">
    <source>
        <dbReference type="EMBL" id="KAB7505841.1"/>
    </source>
</evidence>
<name>A0A5N5TH91_9CRUS</name>
<dbReference type="Proteomes" id="UP000326759">
    <property type="component" value="Unassembled WGS sequence"/>
</dbReference>
<proteinExistence type="predicted"/>